<accession>A0AAV4J1J7</accession>
<proteinExistence type="predicted"/>
<organism evidence="3 4">
    <name type="scientific">Elysia marginata</name>
    <dbReference type="NCBI Taxonomy" id="1093978"/>
    <lineage>
        <taxon>Eukaryota</taxon>
        <taxon>Metazoa</taxon>
        <taxon>Spiralia</taxon>
        <taxon>Lophotrochozoa</taxon>
        <taxon>Mollusca</taxon>
        <taxon>Gastropoda</taxon>
        <taxon>Heterobranchia</taxon>
        <taxon>Euthyneura</taxon>
        <taxon>Panpulmonata</taxon>
        <taxon>Sacoglossa</taxon>
        <taxon>Placobranchoidea</taxon>
        <taxon>Plakobranchidae</taxon>
        <taxon>Elysia</taxon>
    </lineage>
</organism>
<evidence type="ECO:0000313" key="3">
    <source>
        <dbReference type="EMBL" id="GFS16171.1"/>
    </source>
</evidence>
<dbReference type="PROSITE" id="PS50102">
    <property type="entry name" value="RRM"/>
    <property type="match status" value="1"/>
</dbReference>
<dbReference type="InterPro" id="IPR012677">
    <property type="entry name" value="Nucleotide-bd_a/b_plait_sf"/>
</dbReference>
<dbReference type="Pfam" id="PF00076">
    <property type="entry name" value="RRM_1"/>
    <property type="match status" value="1"/>
</dbReference>
<dbReference type="EMBL" id="BMAT01013603">
    <property type="protein sequence ID" value="GFS16171.1"/>
    <property type="molecule type" value="Genomic_DNA"/>
</dbReference>
<dbReference type="InterPro" id="IPR000504">
    <property type="entry name" value="RRM_dom"/>
</dbReference>
<dbReference type="Proteomes" id="UP000762676">
    <property type="component" value="Unassembled WGS sequence"/>
</dbReference>
<dbReference type="GO" id="GO:0003723">
    <property type="term" value="F:RNA binding"/>
    <property type="evidence" value="ECO:0007669"/>
    <property type="project" value="UniProtKB-UniRule"/>
</dbReference>
<dbReference type="Gene3D" id="3.30.70.330">
    <property type="match status" value="1"/>
</dbReference>
<dbReference type="SUPFAM" id="SSF54928">
    <property type="entry name" value="RNA-binding domain, RBD"/>
    <property type="match status" value="1"/>
</dbReference>
<keyword evidence="4" id="KW-1185">Reference proteome</keyword>
<keyword evidence="1" id="KW-0694">RNA-binding</keyword>
<evidence type="ECO:0000313" key="4">
    <source>
        <dbReference type="Proteomes" id="UP000762676"/>
    </source>
</evidence>
<sequence length="103" mass="12000">MEKWDPMADDYHDKNFNGYNEGEGLYNLFAEYGAVVEARLMDTDKDTDFGFVTMRSAVDSERAIRKLHQKKLGKNVLKVDVAITKEEKDRRKQAKEVHQQFLS</sequence>
<reference evidence="3 4" key="1">
    <citation type="journal article" date="2021" name="Elife">
        <title>Chloroplast acquisition without the gene transfer in kleptoplastic sea slugs, Plakobranchus ocellatus.</title>
        <authorList>
            <person name="Maeda T."/>
            <person name="Takahashi S."/>
            <person name="Yoshida T."/>
            <person name="Shimamura S."/>
            <person name="Takaki Y."/>
            <person name="Nagai Y."/>
            <person name="Toyoda A."/>
            <person name="Suzuki Y."/>
            <person name="Arimoto A."/>
            <person name="Ishii H."/>
            <person name="Satoh N."/>
            <person name="Nishiyama T."/>
            <person name="Hasebe M."/>
            <person name="Maruyama T."/>
            <person name="Minagawa J."/>
            <person name="Obokata J."/>
            <person name="Shigenobu S."/>
        </authorList>
    </citation>
    <scope>NUCLEOTIDE SEQUENCE [LARGE SCALE GENOMIC DNA]</scope>
</reference>
<gene>
    <name evidence="3" type="ORF">ElyMa_006788500</name>
</gene>
<evidence type="ECO:0000256" key="1">
    <source>
        <dbReference type="PROSITE-ProRule" id="PRU00176"/>
    </source>
</evidence>
<dbReference type="SMART" id="SM00360">
    <property type="entry name" value="RRM"/>
    <property type="match status" value="1"/>
</dbReference>
<dbReference type="AlphaFoldDB" id="A0AAV4J1J7"/>
<protein>
    <submittedName>
        <fullName evidence="3">RNA-binding protein</fullName>
    </submittedName>
</protein>
<dbReference type="InterPro" id="IPR035979">
    <property type="entry name" value="RBD_domain_sf"/>
</dbReference>
<feature type="domain" description="RRM" evidence="2">
    <location>
        <begin position="23"/>
        <end position="84"/>
    </location>
</feature>
<comment type="caution">
    <text evidence="3">The sequence shown here is derived from an EMBL/GenBank/DDBJ whole genome shotgun (WGS) entry which is preliminary data.</text>
</comment>
<evidence type="ECO:0000259" key="2">
    <source>
        <dbReference type="PROSITE" id="PS50102"/>
    </source>
</evidence>
<name>A0AAV4J1J7_9GAST</name>